<dbReference type="SUPFAM" id="SSF82866">
    <property type="entry name" value="Multidrug efflux transporter AcrB transmembrane domain"/>
    <property type="match status" value="2"/>
</dbReference>
<feature type="transmembrane region" description="Helical" evidence="6">
    <location>
        <begin position="605"/>
        <end position="627"/>
    </location>
</feature>
<organism evidence="8 9">
    <name type="scientific">BD1-7 clade bacterium</name>
    <dbReference type="NCBI Taxonomy" id="2029982"/>
    <lineage>
        <taxon>Bacteria</taxon>
        <taxon>Pseudomonadati</taxon>
        <taxon>Pseudomonadota</taxon>
        <taxon>Gammaproteobacteria</taxon>
        <taxon>Cellvibrionales</taxon>
        <taxon>Spongiibacteraceae</taxon>
        <taxon>BD1-7 clade</taxon>
    </lineage>
</organism>
<comment type="subcellular location">
    <subcellularLocation>
        <location evidence="1">Cell membrane</location>
        <topology evidence="1">Multi-pass membrane protein</topology>
    </subcellularLocation>
</comment>
<dbReference type="InterPro" id="IPR000731">
    <property type="entry name" value="SSD"/>
</dbReference>
<feature type="transmembrane region" description="Helical" evidence="6">
    <location>
        <begin position="250"/>
        <end position="272"/>
    </location>
</feature>
<dbReference type="InterPro" id="IPR004869">
    <property type="entry name" value="MMPL_dom"/>
</dbReference>
<evidence type="ECO:0000313" key="8">
    <source>
        <dbReference type="EMBL" id="CAA0104453.1"/>
    </source>
</evidence>
<dbReference type="AlphaFoldDB" id="A0A5S9PK75"/>
<dbReference type="PANTHER" id="PTHR33406">
    <property type="entry name" value="MEMBRANE PROTEIN MJ1562-RELATED"/>
    <property type="match status" value="1"/>
</dbReference>
<dbReference type="Gene3D" id="1.20.1640.10">
    <property type="entry name" value="Multidrug efflux transporter AcrB transmembrane domain"/>
    <property type="match status" value="2"/>
</dbReference>
<dbReference type="InterPro" id="IPR050545">
    <property type="entry name" value="Mycobact_MmpL"/>
</dbReference>
<feature type="transmembrane region" description="Helical" evidence="6">
    <location>
        <begin position="710"/>
        <end position="729"/>
    </location>
</feature>
<accession>A0A5S9PK75</accession>
<evidence type="ECO:0000256" key="4">
    <source>
        <dbReference type="ARBA" id="ARBA00022989"/>
    </source>
</evidence>
<evidence type="ECO:0000256" key="2">
    <source>
        <dbReference type="ARBA" id="ARBA00022475"/>
    </source>
</evidence>
<dbReference type="PROSITE" id="PS50156">
    <property type="entry name" value="SSD"/>
    <property type="match status" value="1"/>
</dbReference>
<feature type="transmembrane region" description="Helical" evidence="6">
    <location>
        <begin position="353"/>
        <end position="373"/>
    </location>
</feature>
<feature type="transmembrane region" description="Helical" evidence="6">
    <location>
        <begin position="634"/>
        <end position="654"/>
    </location>
</feature>
<evidence type="ECO:0000256" key="1">
    <source>
        <dbReference type="ARBA" id="ARBA00004651"/>
    </source>
</evidence>
<name>A0A5S9PK75_9GAMM</name>
<feature type="transmembrane region" description="Helical" evidence="6">
    <location>
        <begin position="12"/>
        <end position="33"/>
    </location>
</feature>
<sequence length="771" mass="84434">MKVSTQVANLSVQYRWIGLILALVLFAASFTGFKHFVFDSTPRAFFSDDYPYLQQFDEVEDKYGKDSRMFIMMSSDEGTLFTPNALSALMALTEESWTLPSALRVDSLANFQYSYSEDDDIVIDALYDSSEALTPEAVKRIERIAMASPDVIDRLVNKAGTHASITVALSRHDTQEEGQAEETASALAVYALTESIESRYPGVKTWVTGNAISNYHNLTIATNDIITMVPVMFLLMFVMVGVLMRSITGVTVSLVIAIMATIGAIGFSSLFGTVYSTLAINAVIIGITVAIAHCIHIISYFLHSYYSNDKLEAIRLSLRVNFMPVSITSLTTGLGFLSLNFTDLPPAAHLGNASAMSVLLAWLFSYTVLPALLSIMPVRKPKKAETNTEATMLKLANWVIARQRGLLIGSIVFSVLMLALASQNTINDRFSEMIKKPHEFRTDNEAVDQQFGGLYNVNYDINADSEGGITDPAYMAELEKFVGWLREQPEVTSVYSVTDTIKRLNKNMHGDDDAYYRIPDNKDLTAQLLLMYEMSVPLGVDLNNMISPDKSATRVLITTKSMDTAKVFALQDKVAAWQAENLPENQRHPGASLAIMWSHLSIDSLVSSIEGSFVALAIISAVLMLVLGSFRYGLISIVPNIIPAAVGFGVWAVISGELGLGLTTVVIITMGIIVDDTVHFLSKYQFARQHEALDAEDSVRYAFKHVGTPLWITTAALASGFAILTLSQVHGNADLGLLTSIILIAALILDFILLPALLMFIDKGKGVKSSV</sequence>
<feature type="transmembrane region" description="Helical" evidence="6">
    <location>
        <begin position="278"/>
        <end position="302"/>
    </location>
</feature>
<evidence type="ECO:0000256" key="5">
    <source>
        <dbReference type="ARBA" id="ARBA00023136"/>
    </source>
</evidence>
<proteinExistence type="predicted"/>
<feature type="domain" description="SSD" evidence="7">
    <location>
        <begin position="253"/>
        <end position="375"/>
    </location>
</feature>
<feature type="transmembrane region" description="Helical" evidence="6">
    <location>
        <begin position="322"/>
        <end position="341"/>
    </location>
</feature>
<feature type="transmembrane region" description="Helical" evidence="6">
    <location>
        <begin position="735"/>
        <end position="761"/>
    </location>
</feature>
<dbReference type="Proteomes" id="UP000434580">
    <property type="component" value="Unassembled WGS sequence"/>
</dbReference>
<evidence type="ECO:0000256" key="6">
    <source>
        <dbReference type="SAM" id="Phobius"/>
    </source>
</evidence>
<evidence type="ECO:0000259" key="7">
    <source>
        <dbReference type="PROSITE" id="PS50156"/>
    </source>
</evidence>
<dbReference type="GO" id="GO:0005886">
    <property type="term" value="C:plasma membrane"/>
    <property type="evidence" value="ECO:0007669"/>
    <property type="project" value="UniProtKB-SubCell"/>
</dbReference>
<reference evidence="8 9" key="1">
    <citation type="submission" date="2019-11" db="EMBL/GenBank/DDBJ databases">
        <authorList>
            <person name="Holert J."/>
        </authorList>
    </citation>
    <scope>NUCLEOTIDE SEQUENCE [LARGE SCALE GENOMIC DNA]</scope>
    <source>
        <strain evidence="8">BC5_2</strain>
    </source>
</reference>
<keyword evidence="4 6" id="KW-1133">Transmembrane helix</keyword>
<dbReference type="PANTHER" id="PTHR33406:SF13">
    <property type="entry name" value="MEMBRANE PROTEIN YDFJ"/>
    <property type="match status" value="1"/>
</dbReference>
<gene>
    <name evidence="8" type="ORF">DPBNPPHM_01074</name>
</gene>
<dbReference type="OrthoDB" id="9803781at2"/>
<feature type="transmembrane region" description="Helical" evidence="6">
    <location>
        <begin position="405"/>
        <end position="422"/>
    </location>
</feature>
<feature type="transmembrane region" description="Helical" evidence="6">
    <location>
        <begin position="225"/>
        <end position="243"/>
    </location>
</feature>
<keyword evidence="2" id="KW-1003">Cell membrane</keyword>
<keyword evidence="3 6" id="KW-0812">Transmembrane</keyword>
<evidence type="ECO:0000313" key="9">
    <source>
        <dbReference type="Proteomes" id="UP000434580"/>
    </source>
</evidence>
<keyword evidence="5 6" id="KW-0472">Membrane</keyword>
<dbReference type="Pfam" id="PF03176">
    <property type="entry name" value="MMPL"/>
    <property type="match status" value="2"/>
</dbReference>
<dbReference type="EMBL" id="CACSII010000012">
    <property type="protein sequence ID" value="CAA0104453.1"/>
    <property type="molecule type" value="Genomic_DNA"/>
</dbReference>
<protein>
    <recommendedName>
        <fullName evidence="7">SSD domain-containing protein</fullName>
    </recommendedName>
</protein>
<evidence type="ECO:0000256" key="3">
    <source>
        <dbReference type="ARBA" id="ARBA00022692"/>
    </source>
</evidence>
<feature type="transmembrane region" description="Helical" evidence="6">
    <location>
        <begin position="660"/>
        <end position="681"/>
    </location>
</feature>